<dbReference type="EMBL" id="FOWW01000012">
    <property type="protein sequence ID" value="SFQ67215.1"/>
    <property type="molecule type" value="Genomic_DNA"/>
</dbReference>
<dbReference type="Pfam" id="PF03061">
    <property type="entry name" value="4HBT"/>
    <property type="match status" value="1"/>
</dbReference>
<dbReference type="Proteomes" id="UP000198727">
    <property type="component" value="Unassembled WGS sequence"/>
</dbReference>
<dbReference type="PANTHER" id="PTHR43240">
    <property type="entry name" value="1,4-DIHYDROXY-2-NAPHTHOYL-COA THIOESTERASE 1"/>
    <property type="match status" value="1"/>
</dbReference>
<feature type="domain" description="Thioesterase" evidence="3">
    <location>
        <begin position="57"/>
        <end position="133"/>
    </location>
</feature>
<evidence type="ECO:0000259" key="3">
    <source>
        <dbReference type="Pfam" id="PF03061"/>
    </source>
</evidence>
<evidence type="ECO:0000256" key="2">
    <source>
        <dbReference type="ARBA" id="ARBA00022801"/>
    </source>
</evidence>
<dbReference type="CDD" id="cd03443">
    <property type="entry name" value="PaaI_thioesterase"/>
    <property type="match status" value="1"/>
</dbReference>
<gene>
    <name evidence="4" type="ORF">SAMN05421810_11260</name>
</gene>
<dbReference type="Gene3D" id="3.10.129.10">
    <property type="entry name" value="Hotdog Thioesterase"/>
    <property type="match status" value="1"/>
</dbReference>
<dbReference type="SUPFAM" id="SSF54637">
    <property type="entry name" value="Thioesterase/thiol ester dehydrase-isomerase"/>
    <property type="match status" value="1"/>
</dbReference>
<dbReference type="InterPro" id="IPR029069">
    <property type="entry name" value="HotDog_dom_sf"/>
</dbReference>
<evidence type="ECO:0000256" key="1">
    <source>
        <dbReference type="ARBA" id="ARBA00008324"/>
    </source>
</evidence>
<dbReference type="InterPro" id="IPR003736">
    <property type="entry name" value="PAAI_dom"/>
</dbReference>
<dbReference type="NCBIfam" id="TIGR00369">
    <property type="entry name" value="unchar_dom_1"/>
    <property type="match status" value="1"/>
</dbReference>
<keyword evidence="2" id="KW-0378">Hydrolase</keyword>
<dbReference type="GO" id="GO:0005829">
    <property type="term" value="C:cytosol"/>
    <property type="evidence" value="ECO:0007669"/>
    <property type="project" value="TreeGrafter"/>
</dbReference>
<accession>A0A1I6AEW7</accession>
<evidence type="ECO:0000313" key="5">
    <source>
        <dbReference type="Proteomes" id="UP000198727"/>
    </source>
</evidence>
<reference evidence="5" key="1">
    <citation type="submission" date="2016-10" db="EMBL/GenBank/DDBJ databases">
        <authorList>
            <person name="Varghese N."/>
            <person name="Submissions S."/>
        </authorList>
    </citation>
    <scope>NUCLEOTIDE SEQUENCE [LARGE SCALE GENOMIC DNA]</scope>
    <source>
        <strain evidence="5">CGMCC 4.5579</strain>
    </source>
</reference>
<dbReference type="GO" id="GO:0061522">
    <property type="term" value="F:1,4-dihydroxy-2-naphthoyl-CoA thioesterase activity"/>
    <property type="evidence" value="ECO:0007669"/>
    <property type="project" value="TreeGrafter"/>
</dbReference>
<name>A0A1I6AEW7_9PSEU</name>
<dbReference type="AlphaFoldDB" id="A0A1I6AEW7"/>
<dbReference type="STRING" id="587909.SAMN05421810_11260"/>
<evidence type="ECO:0000313" key="4">
    <source>
        <dbReference type="EMBL" id="SFQ67215.1"/>
    </source>
</evidence>
<protein>
    <submittedName>
        <fullName evidence="4">Uncharacterized domain 1-containing protein</fullName>
    </submittedName>
</protein>
<sequence length="148" mass="15391">MATLTEQTSDGYRAMLRGVDPAVADQQLNDKLGIEIVELSPERVVATMPVTGNLQPYGLLHGGANAALAETLGSVAAALNAGPGRAAMGLELSCTHHRAVREGVVTGVATPLHVGRGTVTVDIAITDGRGRRTCTARLTCVVRDQPPR</sequence>
<keyword evidence="5" id="KW-1185">Reference proteome</keyword>
<proteinExistence type="inferred from homology"/>
<dbReference type="PANTHER" id="PTHR43240:SF5">
    <property type="entry name" value="1,4-DIHYDROXY-2-NAPHTHOYL-COA THIOESTERASE 1"/>
    <property type="match status" value="1"/>
</dbReference>
<organism evidence="4 5">
    <name type="scientific">Amycolatopsis arida</name>
    <dbReference type="NCBI Taxonomy" id="587909"/>
    <lineage>
        <taxon>Bacteria</taxon>
        <taxon>Bacillati</taxon>
        <taxon>Actinomycetota</taxon>
        <taxon>Actinomycetes</taxon>
        <taxon>Pseudonocardiales</taxon>
        <taxon>Pseudonocardiaceae</taxon>
        <taxon>Amycolatopsis</taxon>
    </lineage>
</organism>
<comment type="similarity">
    <text evidence="1">Belongs to the thioesterase PaaI family.</text>
</comment>
<dbReference type="InterPro" id="IPR006683">
    <property type="entry name" value="Thioestr_dom"/>
</dbReference>